<accession>A0A0T5VMN7</accession>
<proteinExistence type="predicted"/>
<dbReference type="AlphaFoldDB" id="A0A0T5VMN7"/>
<evidence type="ECO:0000259" key="2">
    <source>
        <dbReference type="Pfam" id="PF11396"/>
    </source>
</evidence>
<dbReference type="Proteomes" id="UP000051950">
    <property type="component" value="Unassembled WGS sequence"/>
</dbReference>
<dbReference type="Gene3D" id="3.10.450.360">
    <property type="match status" value="1"/>
</dbReference>
<evidence type="ECO:0000256" key="1">
    <source>
        <dbReference type="SAM" id="SignalP"/>
    </source>
</evidence>
<name>A0A0T5VMN7_9SPHI</name>
<reference evidence="3 4" key="1">
    <citation type="submission" date="2015-11" db="EMBL/GenBank/DDBJ databases">
        <title>Sequence of Pedobacter ginsenosidimutans.</title>
        <authorList>
            <person name="Carson E."/>
            <person name="Keyser V."/>
            <person name="Newman J."/>
            <person name="Miller J."/>
        </authorList>
    </citation>
    <scope>NUCLEOTIDE SEQUENCE [LARGE SCALE GENOMIC DNA]</scope>
    <source>
        <strain evidence="3 4">KACC 14530</strain>
    </source>
</reference>
<evidence type="ECO:0000313" key="3">
    <source>
        <dbReference type="EMBL" id="KRT14937.1"/>
    </source>
</evidence>
<dbReference type="STRING" id="687842.ASU31_16590"/>
<dbReference type="InterPro" id="IPR021533">
    <property type="entry name" value="PepSY-like"/>
</dbReference>
<feature type="chain" id="PRO_5006665442" description="Putative beta-lactamase-inhibitor-like PepSY-like domain-containing protein" evidence="1">
    <location>
        <begin position="23"/>
        <end position="147"/>
    </location>
</feature>
<organism evidence="3 4">
    <name type="scientific">Pedobacter ginsenosidimutans</name>
    <dbReference type="NCBI Taxonomy" id="687842"/>
    <lineage>
        <taxon>Bacteria</taxon>
        <taxon>Pseudomonadati</taxon>
        <taxon>Bacteroidota</taxon>
        <taxon>Sphingobacteriia</taxon>
        <taxon>Sphingobacteriales</taxon>
        <taxon>Sphingobacteriaceae</taxon>
        <taxon>Pedobacter</taxon>
    </lineage>
</organism>
<keyword evidence="4" id="KW-1185">Reference proteome</keyword>
<keyword evidence="1" id="KW-0732">Signal</keyword>
<gene>
    <name evidence="3" type="ORF">ASU31_16590</name>
</gene>
<dbReference type="OrthoDB" id="1121502at2"/>
<comment type="caution">
    <text evidence="3">The sequence shown here is derived from an EMBL/GenBank/DDBJ whole genome shotgun (WGS) entry which is preliminary data.</text>
</comment>
<feature type="signal peptide" evidence="1">
    <location>
        <begin position="1"/>
        <end position="22"/>
    </location>
</feature>
<sequence>MNYKSTILASLFLVGVIASSNAQDIDQKNVPSVIKSAFNKAYPKATDVDWEKKGANYEVDFNLGKVDHKATYAASGKTVSFEKDIPNAQLPAVIAKNIKAKYPKGRIDDVDWINTAGKITYKIDIEGTPDVNVWYDASGKFIKEVAD</sequence>
<evidence type="ECO:0000313" key="4">
    <source>
        <dbReference type="Proteomes" id="UP000051950"/>
    </source>
</evidence>
<dbReference type="Pfam" id="PF11396">
    <property type="entry name" value="PepSY_like"/>
    <property type="match status" value="1"/>
</dbReference>
<dbReference type="EMBL" id="LMZQ01000013">
    <property type="protein sequence ID" value="KRT14937.1"/>
    <property type="molecule type" value="Genomic_DNA"/>
</dbReference>
<feature type="domain" description="Putative beta-lactamase-inhibitor-like PepSY-like" evidence="2">
    <location>
        <begin position="56"/>
        <end position="143"/>
    </location>
</feature>
<dbReference type="SUPFAM" id="SSF160574">
    <property type="entry name" value="BT0923-like"/>
    <property type="match status" value="1"/>
</dbReference>
<protein>
    <recommendedName>
        <fullName evidence="2">Putative beta-lactamase-inhibitor-like PepSY-like domain-containing protein</fullName>
    </recommendedName>
</protein>